<proteinExistence type="predicted"/>
<reference evidence="1 2" key="1">
    <citation type="submission" date="2018-02" db="EMBL/GenBank/DDBJ databases">
        <title>Draft genome of wild Prunus yedoensis var. nudiflora.</title>
        <authorList>
            <person name="Baek S."/>
            <person name="Kim J.-H."/>
            <person name="Choi K."/>
            <person name="Kim G.-B."/>
            <person name="Cho A."/>
            <person name="Jang H."/>
            <person name="Shin C.-H."/>
            <person name="Yu H.-J."/>
            <person name="Mun J.-H."/>
        </authorList>
    </citation>
    <scope>NUCLEOTIDE SEQUENCE [LARGE SCALE GENOMIC DNA]</scope>
    <source>
        <strain evidence="2">cv. Jeju island</strain>
        <tissue evidence="1">Leaf</tissue>
    </source>
</reference>
<gene>
    <name evidence="1" type="ORF">Pyn_03102</name>
</gene>
<dbReference type="STRING" id="2094558.A0A314YRF7"/>
<accession>A0A314YRF7</accession>
<dbReference type="GO" id="GO:0030154">
    <property type="term" value="P:cell differentiation"/>
    <property type="evidence" value="ECO:0007669"/>
    <property type="project" value="TreeGrafter"/>
</dbReference>
<name>A0A314YRF7_PRUYE</name>
<dbReference type="GO" id="GO:0000976">
    <property type="term" value="F:transcription cis-regulatory region binding"/>
    <property type="evidence" value="ECO:0007669"/>
    <property type="project" value="TreeGrafter"/>
</dbReference>
<evidence type="ECO:0000313" key="2">
    <source>
        <dbReference type="Proteomes" id="UP000250321"/>
    </source>
</evidence>
<protein>
    <submittedName>
        <fullName evidence="1">Transcription factor MYB11 isoform X2</fullName>
    </submittedName>
</protein>
<dbReference type="AlphaFoldDB" id="A0A314YRF7"/>
<dbReference type="GO" id="GO:0005634">
    <property type="term" value="C:nucleus"/>
    <property type="evidence" value="ECO:0007669"/>
    <property type="project" value="TreeGrafter"/>
</dbReference>
<sequence length="88" mass="10088">MRRVNHLRPGIKRGNISADEEDLIVRLHKLLGNSTEFQHVQMKEWQVAMVENYWRGSPIIAAVDPFQPDIDGEVAFNALSSFLNIIED</sequence>
<dbReference type="PANTHER" id="PTHR47998">
    <property type="entry name" value="TRANSCRIPTION FACTOR MYB51-LIKE ISOFORM X1"/>
    <property type="match status" value="1"/>
</dbReference>
<dbReference type="PANTHER" id="PTHR47998:SF83">
    <property type="entry name" value="TRANSCRIPTION FACTOR TT2"/>
    <property type="match status" value="1"/>
</dbReference>
<dbReference type="OrthoDB" id="2143914at2759"/>
<dbReference type="GO" id="GO:0006355">
    <property type="term" value="P:regulation of DNA-templated transcription"/>
    <property type="evidence" value="ECO:0007669"/>
    <property type="project" value="TreeGrafter"/>
</dbReference>
<dbReference type="EMBL" id="PJQY01000663">
    <property type="protein sequence ID" value="PQQ08907.1"/>
    <property type="molecule type" value="Genomic_DNA"/>
</dbReference>
<keyword evidence="2" id="KW-1185">Reference proteome</keyword>
<dbReference type="InterPro" id="IPR015495">
    <property type="entry name" value="Myb_TF_plants"/>
</dbReference>
<evidence type="ECO:0000313" key="1">
    <source>
        <dbReference type="EMBL" id="PQQ08907.1"/>
    </source>
</evidence>
<dbReference type="Proteomes" id="UP000250321">
    <property type="component" value="Unassembled WGS sequence"/>
</dbReference>
<organism evidence="1 2">
    <name type="scientific">Prunus yedoensis var. nudiflora</name>
    <dbReference type="NCBI Taxonomy" id="2094558"/>
    <lineage>
        <taxon>Eukaryota</taxon>
        <taxon>Viridiplantae</taxon>
        <taxon>Streptophyta</taxon>
        <taxon>Embryophyta</taxon>
        <taxon>Tracheophyta</taxon>
        <taxon>Spermatophyta</taxon>
        <taxon>Magnoliopsida</taxon>
        <taxon>eudicotyledons</taxon>
        <taxon>Gunneridae</taxon>
        <taxon>Pentapetalae</taxon>
        <taxon>rosids</taxon>
        <taxon>fabids</taxon>
        <taxon>Rosales</taxon>
        <taxon>Rosaceae</taxon>
        <taxon>Amygdaloideae</taxon>
        <taxon>Amygdaleae</taxon>
        <taxon>Prunus</taxon>
    </lineage>
</organism>
<comment type="caution">
    <text evidence="1">The sequence shown here is derived from an EMBL/GenBank/DDBJ whole genome shotgun (WGS) entry which is preliminary data.</text>
</comment>